<proteinExistence type="predicted"/>
<organism evidence="2 3">
    <name type="scientific">Linnemannia schmuckeri</name>
    <dbReference type="NCBI Taxonomy" id="64567"/>
    <lineage>
        <taxon>Eukaryota</taxon>
        <taxon>Fungi</taxon>
        <taxon>Fungi incertae sedis</taxon>
        <taxon>Mucoromycota</taxon>
        <taxon>Mortierellomycotina</taxon>
        <taxon>Mortierellomycetes</taxon>
        <taxon>Mortierellales</taxon>
        <taxon>Mortierellaceae</taxon>
        <taxon>Linnemannia</taxon>
    </lineage>
</organism>
<dbReference type="Pfam" id="PF11954">
    <property type="entry name" value="DUF3471"/>
    <property type="match status" value="1"/>
</dbReference>
<accession>A0A9P5QZF3</accession>
<dbReference type="OrthoDB" id="5946976at2759"/>
<dbReference type="InterPro" id="IPR021860">
    <property type="entry name" value="Peptidase_S12_Pab87-rel_C"/>
</dbReference>
<dbReference type="Proteomes" id="UP000748756">
    <property type="component" value="Unassembled WGS sequence"/>
</dbReference>
<evidence type="ECO:0000259" key="1">
    <source>
        <dbReference type="Pfam" id="PF11954"/>
    </source>
</evidence>
<dbReference type="Gene3D" id="2.40.128.600">
    <property type="match status" value="1"/>
</dbReference>
<sequence length="107" mass="11993">MVGQFANPLYGIVTIISISQSKEKEGKDEGLEFRYNEYRSKVEHYHYETFKTVLVDLGATEARLVSFETGSDGHVSGLSINFEPDLVRFVKVKTSVEATATVAEKEE</sequence>
<dbReference type="AlphaFoldDB" id="A0A9P5QZF3"/>
<comment type="caution">
    <text evidence="2">The sequence shown here is derived from an EMBL/GenBank/DDBJ whole genome shotgun (WGS) entry which is preliminary data.</text>
</comment>
<evidence type="ECO:0000313" key="3">
    <source>
        <dbReference type="Proteomes" id="UP000748756"/>
    </source>
</evidence>
<keyword evidence="3" id="KW-1185">Reference proteome</keyword>
<reference evidence="2" key="1">
    <citation type="journal article" date="2020" name="Fungal Divers.">
        <title>Resolving the Mortierellaceae phylogeny through synthesis of multi-gene phylogenetics and phylogenomics.</title>
        <authorList>
            <person name="Vandepol N."/>
            <person name="Liber J."/>
            <person name="Desiro A."/>
            <person name="Na H."/>
            <person name="Kennedy M."/>
            <person name="Barry K."/>
            <person name="Grigoriev I.V."/>
            <person name="Miller A.N."/>
            <person name="O'Donnell K."/>
            <person name="Stajich J.E."/>
            <person name="Bonito G."/>
        </authorList>
    </citation>
    <scope>NUCLEOTIDE SEQUENCE</scope>
    <source>
        <strain evidence="2">NRRL 6426</strain>
    </source>
</reference>
<protein>
    <recommendedName>
        <fullName evidence="1">Peptidase S12 Pab87-related C-terminal domain-containing protein</fullName>
    </recommendedName>
</protein>
<name>A0A9P5QZF3_9FUNG</name>
<feature type="domain" description="Peptidase S12 Pab87-related C-terminal" evidence="1">
    <location>
        <begin position="2"/>
        <end position="85"/>
    </location>
</feature>
<dbReference type="EMBL" id="JAAAUQ010003494">
    <property type="protein sequence ID" value="KAF9117315.1"/>
    <property type="molecule type" value="Genomic_DNA"/>
</dbReference>
<gene>
    <name evidence="2" type="ORF">BG015_007039</name>
</gene>
<evidence type="ECO:0000313" key="2">
    <source>
        <dbReference type="EMBL" id="KAF9117315.1"/>
    </source>
</evidence>